<dbReference type="AlphaFoldDB" id="A0A433VQS0"/>
<dbReference type="Proteomes" id="UP000271624">
    <property type="component" value="Unassembled WGS sequence"/>
</dbReference>
<sequence>MNTELVESLAQAILSLSEDERSLLSAKLGIGNQLTANIKQIELEADFTKLAKQWRDENHGVFSTNQISMHRTMGKTRHGER</sequence>
<keyword evidence="3" id="KW-1185">Reference proteome</keyword>
<dbReference type="RefSeq" id="WP_170213557.1">
    <property type="nucleotide sequence ID" value="NZ_RSCL01000003.1"/>
</dbReference>
<evidence type="ECO:0000313" key="3">
    <source>
        <dbReference type="Proteomes" id="UP000271624"/>
    </source>
</evidence>
<reference evidence="2" key="1">
    <citation type="submission" date="2018-12" db="EMBL/GenBank/DDBJ databases">
        <authorList>
            <person name="Will S."/>
            <person name="Neumann-Schaal M."/>
            <person name="Henke P."/>
        </authorList>
    </citation>
    <scope>NUCLEOTIDE SEQUENCE</scope>
    <source>
        <strain evidence="2">PCC 7102</strain>
    </source>
</reference>
<comment type="caution">
    <text evidence="2">The sequence shown here is derived from an EMBL/GenBank/DDBJ whole genome shotgun (WGS) entry which is preliminary data.</text>
</comment>
<protein>
    <submittedName>
        <fullName evidence="2">Uncharacterized protein</fullName>
    </submittedName>
</protein>
<feature type="compositionally biased region" description="Basic residues" evidence="1">
    <location>
        <begin position="72"/>
        <end position="81"/>
    </location>
</feature>
<gene>
    <name evidence="2" type="ORF">DSM106972_016280</name>
</gene>
<reference evidence="2" key="2">
    <citation type="journal article" date="2019" name="Genome Biol. Evol.">
        <title>Day and night: Metabolic profiles and evolutionary relationships of six axenic non-marine cyanobacteria.</title>
        <authorList>
            <person name="Will S.E."/>
            <person name="Henke P."/>
            <person name="Boedeker C."/>
            <person name="Huang S."/>
            <person name="Brinkmann H."/>
            <person name="Rohde M."/>
            <person name="Jarek M."/>
            <person name="Friedl T."/>
            <person name="Seufert S."/>
            <person name="Schumacher M."/>
            <person name="Overmann J."/>
            <person name="Neumann-Schaal M."/>
            <person name="Petersen J."/>
        </authorList>
    </citation>
    <scope>NUCLEOTIDE SEQUENCE [LARGE SCALE GENOMIC DNA]</scope>
    <source>
        <strain evidence="2">PCC 7102</strain>
    </source>
</reference>
<accession>A0A433VQS0</accession>
<evidence type="ECO:0000256" key="1">
    <source>
        <dbReference type="SAM" id="MobiDB-lite"/>
    </source>
</evidence>
<proteinExistence type="predicted"/>
<name>A0A433VQS0_9CYAN</name>
<evidence type="ECO:0000313" key="2">
    <source>
        <dbReference type="EMBL" id="RUT08460.1"/>
    </source>
</evidence>
<dbReference type="EMBL" id="RSCL01000003">
    <property type="protein sequence ID" value="RUT08460.1"/>
    <property type="molecule type" value="Genomic_DNA"/>
</dbReference>
<feature type="region of interest" description="Disordered" evidence="1">
    <location>
        <begin position="62"/>
        <end position="81"/>
    </location>
</feature>
<organism evidence="2 3">
    <name type="scientific">Dulcicalothrix desertica PCC 7102</name>
    <dbReference type="NCBI Taxonomy" id="232991"/>
    <lineage>
        <taxon>Bacteria</taxon>
        <taxon>Bacillati</taxon>
        <taxon>Cyanobacteriota</taxon>
        <taxon>Cyanophyceae</taxon>
        <taxon>Nostocales</taxon>
        <taxon>Calotrichaceae</taxon>
        <taxon>Dulcicalothrix</taxon>
    </lineage>
</organism>